<dbReference type="Gene3D" id="3.40.140.10">
    <property type="entry name" value="Cytidine Deaminase, domain 2"/>
    <property type="match status" value="1"/>
</dbReference>
<protein>
    <submittedName>
        <fullName evidence="7">Anti-phage dCTP deaminase</fullName>
    </submittedName>
</protein>
<dbReference type="RefSeq" id="WP_310791960.1">
    <property type="nucleotide sequence ID" value="NZ_CP134081.1"/>
</dbReference>
<dbReference type="GO" id="GO:0008270">
    <property type="term" value="F:zinc ion binding"/>
    <property type="evidence" value="ECO:0007669"/>
    <property type="project" value="InterPro"/>
</dbReference>
<reference evidence="7" key="1">
    <citation type="submission" date="2023-09" db="EMBL/GenBank/DDBJ databases">
        <title>First report of Pseudomonas coleopterorum DJ13 causing leaf spot on Rhododendron pulchrum Sweet in China.</title>
        <authorList>
            <person name="Zhang Y."/>
        </authorList>
    </citation>
    <scope>NUCLEOTIDE SEQUENCE</scope>
    <source>
        <strain evidence="7">DJ13</strain>
    </source>
</reference>
<dbReference type="InterPro" id="IPR016193">
    <property type="entry name" value="Cytidine_deaminase-like"/>
</dbReference>
<evidence type="ECO:0000259" key="6">
    <source>
        <dbReference type="PROSITE" id="PS51747"/>
    </source>
</evidence>
<dbReference type="GO" id="GO:0005737">
    <property type="term" value="C:cytoplasm"/>
    <property type="evidence" value="ECO:0007669"/>
    <property type="project" value="TreeGrafter"/>
</dbReference>
<sequence>MRFDGTFEELKIKLESILPAGEWRVINENQHQFKTRSKGILNWYPSTGTLHFQGKPHAASKLQEMVEPLLNSHYGAQHTQPDDAAQMLAELSQEPAPDTSYFIDDTYSDSELIIGLVGTIGTDLPEVSKLIGDRLKIFGYETCTIKVSTDVIASIGSPADTTHQYDRISSFMEEGNRLREKSKDNAILALGAAVHINKLRSESAPMRRRAFIINSLKSPAEVERLRKIYSDGFFLVGVHADLTRRHEYLVKDLSMTEEQASRLIERDADERDEHGQHTRNTYHLSDFFIDYNGNSDSLKKQTWRILDLLFGRPYITPTFDEYAMFMAFSASLRSADLSRQVGAVLTKHRCIIATGANDVPKAHGGLYWPEKDPDTHGIVDAPDGRDYMRGQDSNAIQKRLIIDDILAVVPQEYHQELAPLIRKSKIKDITEYGRVVHAEMEALLSSARSGVNCSGSDLYCTTFPCHNCAKHIVAAGIKRVVYVEPYPKSKALEFHSDAISLGNNPDNVVFEPFIGVGPRSFFNLFSTNLGSGYPVARKNDDGEIVEWKEESAKLRTQMLPCSYMDREAAAANLLSTYIEGT</sequence>
<evidence type="ECO:0000256" key="3">
    <source>
        <dbReference type="ARBA" id="ARBA00022723"/>
    </source>
</evidence>
<gene>
    <name evidence="7" type="ORF">RI108_21160</name>
</gene>
<feature type="domain" description="CMP/dCMP-type deaminase" evidence="6">
    <location>
        <begin position="318"/>
        <end position="495"/>
    </location>
</feature>
<comment type="cofactor">
    <cofactor evidence="1">
        <name>Zn(2+)</name>
        <dbReference type="ChEBI" id="CHEBI:29105"/>
    </cofactor>
</comment>
<dbReference type="PROSITE" id="PS00903">
    <property type="entry name" value="CYT_DCMP_DEAMINASES_1"/>
    <property type="match status" value="1"/>
</dbReference>
<name>A0AAJ6LZA3_9PSED</name>
<dbReference type="InterPro" id="IPR027417">
    <property type="entry name" value="P-loop_NTPase"/>
</dbReference>
<dbReference type="PROSITE" id="PS51747">
    <property type="entry name" value="CYT_DCMP_DEAMINASES_2"/>
    <property type="match status" value="1"/>
</dbReference>
<comment type="similarity">
    <text evidence="2">Belongs to the cytidine and deoxycytidylate deaminase family.</text>
</comment>
<evidence type="ECO:0000256" key="2">
    <source>
        <dbReference type="ARBA" id="ARBA00006576"/>
    </source>
</evidence>
<dbReference type="Gene3D" id="3.40.50.300">
    <property type="entry name" value="P-loop containing nucleotide triphosphate hydrolases"/>
    <property type="match status" value="1"/>
</dbReference>
<accession>A0AAJ6LZA3</accession>
<evidence type="ECO:0000313" key="7">
    <source>
        <dbReference type="EMBL" id="WNC09727.1"/>
    </source>
</evidence>
<dbReference type="Proteomes" id="UP001258207">
    <property type="component" value="Chromosome"/>
</dbReference>
<evidence type="ECO:0000256" key="5">
    <source>
        <dbReference type="ARBA" id="ARBA00022833"/>
    </source>
</evidence>
<dbReference type="InterPro" id="IPR015517">
    <property type="entry name" value="dCMP_deaminase-rel"/>
</dbReference>
<keyword evidence="4" id="KW-0378">Hydrolase</keyword>
<evidence type="ECO:0000313" key="8">
    <source>
        <dbReference type="Proteomes" id="UP001258207"/>
    </source>
</evidence>
<dbReference type="AlphaFoldDB" id="A0AAJ6LZA3"/>
<keyword evidence="3" id="KW-0479">Metal-binding</keyword>
<dbReference type="EMBL" id="CP134081">
    <property type="protein sequence ID" value="WNC09727.1"/>
    <property type="molecule type" value="Genomic_DNA"/>
</dbReference>
<dbReference type="Pfam" id="PF00383">
    <property type="entry name" value="dCMP_cyt_deam_1"/>
    <property type="match status" value="1"/>
</dbReference>
<proteinExistence type="inferred from homology"/>
<dbReference type="InterPro" id="IPR002125">
    <property type="entry name" value="CMP_dCMP_dom"/>
</dbReference>
<organism evidence="7 8">
    <name type="scientific">Pseudomonas coleopterorum</name>
    <dbReference type="NCBI Taxonomy" id="1605838"/>
    <lineage>
        <taxon>Bacteria</taxon>
        <taxon>Pseudomonadati</taxon>
        <taxon>Pseudomonadota</taxon>
        <taxon>Gammaproteobacteria</taxon>
        <taxon>Pseudomonadales</taxon>
        <taxon>Pseudomonadaceae</taxon>
        <taxon>Pseudomonas</taxon>
    </lineage>
</organism>
<keyword evidence="5" id="KW-0862">Zinc</keyword>
<dbReference type="InterPro" id="IPR016192">
    <property type="entry name" value="APOBEC/CMP_deaminase_Zn-bd"/>
</dbReference>
<dbReference type="SUPFAM" id="SSF53927">
    <property type="entry name" value="Cytidine deaminase-like"/>
    <property type="match status" value="1"/>
</dbReference>
<dbReference type="PANTHER" id="PTHR11086:SF18">
    <property type="entry name" value="DEOXYCYTIDYLATE DEAMINASE"/>
    <property type="match status" value="1"/>
</dbReference>
<dbReference type="NCBIfam" id="NF041025">
    <property type="entry name" value="antiphage_deaminase"/>
    <property type="match status" value="1"/>
</dbReference>
<dbReference type="CDD" id="cd01286">
    <property type="entry name" value="deoxycytidylate_deaminase"/>
    <property type="match status" value="1"/>
</dbReference>
<dbReference type="GO" id="GO:0004132">
    <property type="term" value="F:dCMP deaminase activity"/>
    <property type="evidence" value="ECO:0007669"/>
    <property type="project" value="TreeGrafter"/>
</dbReference>
<evidence type="ECO:0000256" key="1">
    <source>
        <dbReference type="ARBA" id="ARBA00001947"/>
    </source>
</evidence>
<dbReference type="InterPro" id="IPR035105">
    <property type="entry name" value="Deoxycytidylate_deaminase_dom"/>
</dbReference>
<evidence type="ECO:0000256" key="4">
    <source>
        <dbReference type="ARBA" id="ARBA00022801"/>
    </source>
</evidence>
<dbReference type="PANTHER" id="PTHR11086">
    <property type="entry name" value="DEOXYCYTIDYLATE DEAMINASE-RELATED"/>
    <property type="match status" value="1"/>
</dbReference>